<dbReference type="GeneID" id="19342011"/>
<dbReference type="Proteomes" id="UP000016932">
    <property type="component" value="Unassembled WGS sequence"/>
</dbReference>
<dbReference type="VEuPathDB" id="FungiDB:MYCFIDRAFT_83051"/>
<accession>M3A1F7</accession>
<reference evidence="1 2" key="1">
    <citation type="journal article" date="2012" name="PLoS Pathog.">
        <title>Diverse lifestyles and strategies of plant pathogenesis encoded in the genomes of eighteen Dothideomycetes fungi.</title>
        <authorList>
            <person name="Ohm R.A."/>
            <person name="Feau N."/>
            <person name="Henrissat B."/>
            <person name="Schoch C.L."/>
            <person name="Horwitz B.A."/>
            <person name="Barry K.W."/>
            <person name="Condon B.J."/>
            <person name="Copeland A.C."/>
            <person name="Dhillon B."/>
            <person name="Glaser F."/>
            <person name="Hesse C.N."/>
            <person name="Kosti I."/>
            <person name="LaButti K."/>
            <person name="Lindquist E.A."/>
            <person name="Lucas S."/>
            <person name="Salamov A.A."/>
            <person name="Bradshaw R.E."/>
            <person name="Ciuffetti L."/>
            <person name="Hamelin R.C."/>
            <person name="Kema G.H.J."/>
            <person name="Lawrence C."/>
            <person name="Scott J.A."/>
            <person name="Spatafora J.W."/>
            <person name="Turgeon B.G."/>
            <person name="de Wit P.J.G.M."/>
            <person name="Zhong S."/>
            <person name="Goodwin S.B."/>
            <person name="Grigoriev I.V."/>
        </authorList>
    </citation>
    <scope>NUCLEOTIDE SEQUENCE [LARGE SCALE GENOMIC DNA]</scope>
    <source>
        <strain evidence="1 2">CIRAD86</strain>
    </source>
</reference>
<dbReference type="RefSeq" id="XP_007924375.1">
    <property type="nucleotide sequence ID" value="XM_007926184.1"/>
</dbReference>
<dbReference type="EMBL" id="KB446557">
    <property type="protein sequence ID" value="EME85004.1"/>
    <property type="molecule type" value="Genomic_DNA"/>
</dbReference>
<dbReference type="InterPro" id="IPR038883">
    <property type="entry name" value="AN11006-like"/>
</dbReference>
<name>M3A1F7_PSEFD</name>
<dbReference type="PANTHER" id="PTHR42085">
    <property type="entry name" value="F-BOX DOMAIN-CONTAINING PROTEIN"/>
    <property type="match status" value="1"/>
</dbReference>
<dbReference type="HOGENOM" id="CLU_1366768_0_0_1"/>
<organism evidence="1 2">
    <name type="scientific">Pseudocercospora fijiensis (strain CIRAD86)</name>
    <name type="common">Black leaf streak disease fungus</name>
    <name type="synonym">Mycosphaerella fijiensis</name>
    <dbReference type="NCBI Taxonomy" id="383855"/>
    <lineage>
        <taxon>Eukaryota</taxon>
        <taxon>Fungi</taxon>
        <taxon>Dikarya</taxon>
        <taxon>Ascomycota</taxon>
        <taxon>Pezizomycotina</taxon>
        <taxon>Dothideomycetes</taxon>
        <taxon>Dothideomycetidae</taxon>
        <taxon>Mycosphaerellales</taxon>
        <taxon>Mycosphaerellaceae</taxon>
        <taxon>Pseudocercospora</taxon>
    </lineage>
</organism>
<evidence type="ECO:0008006" key="3">
    <source>
        <dbReference type="Google" id="ProtNLM"/>
    </source>
</evidence>
<dbReference type="AlphaFoldDB" id="M3A1F7"/>
<sequence>MTSTNHPRPNESFRFLDLPGELRNLIYRMALVTDTPTIITSSGYSRPALISVNKEIREETAGIFYFENRYLVDTPRFSVSILRRFVRILITFYKQGWKIKAKVNAFTSDRTPHWSNLMEWMRQIHLKQVPNSIPTPDWLWQHGFGRFGHQEVNVLSVMFKTAHDMEGVEWEMVKKVLGNSRMLLGMADARWMQDGP</sequence>
<proteinExistence type="predicted"/>
<gene>
    <name evidence="1" type="ORF">MYCFIDRAFT_83051</name>
</gene>
<dbReference type="KEGG" id="pfj:MYCFIDRAFT_83051"/>
<evidence type="ECO:0000313" key="2">
    <source>
        <dbReference type="Proteomes" id="UP000016932"/>
    </source>
</evidence>
<dbReference type="OrthoDB" id="2951834at2759"/>
<evidence type="ECO:0000313" key="1">
    <source>
        <dbReference type="EMBL" id="EME85004.1"/>
    </source>
</evidence>
<dbReference type="PANTHER" id="PTHR42085:SF2">
    <property type="entry name" value="F-BOX DOMAIN-CONTAINING PROTEIN"/>
    <property type="match status" value="1"/>
</dbReference>
<keyword evidence="2" id="KW-1185">Reference proteome</keyword>
<protein>
    <recommendedName>
        <fullName evidence="3">F-box domain-containing protein</fullName>
    </recommendedName>
</protein>